<protein>
    <submittedName>
        <fullName evidence="2">Uncharacterized protein</fullName>
    </submittedName>
</protein>
<feature type="compositionally biased region" description="Low complexity" evidence="1">
    <location>
        <begin position="413"/>
        <end position="426"/>
    </location>
</feature>
<feature type="region of interest" description="Disordered" evidence="1">
    <location>
        <begin position="352"/>
        <end position="470"/>
    </location>
</feature>
<evidence type="ECO:0000313" key="3">
    <source>
        <dbReference type="Proteomes" id="UP001497512"/>
    </source>
</evidence>
<evidence type="ECO:0000313" key="2">
    <source>
        <dbReference type="EMBL" id="CAK9226008.1"/>
    </source>
</evidence>
<reference evidence="2" key="1">
    <citation type="submission" date="2024-02" db="EMBL/GenBank/DDBJ databases">
        <authorList>
            <consortium name="ELIXIR-Norway"/>
            <consortium name="Elixir Norway"/>
        </authorList>
    </citation>
    <scope>NUCLEOTIDE SEQUENCE</scope>
</reference>
<proteinExistence type="predicted"/>
<feature type="compositionally biased region" description="Polar residues" evidence="1">
    <location>
        <begin position="873"/>
        <end position="888"/>
    </location>
</feature>
<dbReference type="PANTHER" id="PTHR34371:SF6">
    <property type="entry name" value="MEMBRANE-ASSOCIATED KINASE REGULATOR 6"/>
    <property type="match status" value="1"/>
</dbReference>
<evidence type="ECO:0000256" key="1">
    <source>
        <dbReference type="SAM" id="MobiDB-lite"/>
    </source>
</evidence>
<feature type="compositionally biased region" description="Polar residues" evidence="1">
    <location>
        <begin position="436"/>
        <end position="449"/>
    </location>
</feature>
<dbReference type="EMBL" id="OZ019897">
    <property type="protein sequence ID" value="CAK9226008.1"/>
    <property type="molecule type" value="Genomic_DNA"/>
</dbReference>
<feature type="compositionally biased region" description="Low complexity" evidence="1">
    <location>
        <begin position="458"/>
        <end position="470"/>
    </location>
</feature>
<feature type="compositionally biased region" description="Low complexity" evidence="1">
    <location>
        <begin position="735"/>
        <end position="751"/>
    </location>
</feature>
<dbReference type="Proteomes" id="UP001497512">
    <property type="component" value="Chromosome 5"/>
</dbReference>
<dbReference type="InterPro" id="IPR007789">
    <property type="entry name" value="DUF688"/>
</dbReference>
<feature type="compositionally biased region" description="Polar residues" evidence="1">
    <location>
        <begin position="758"/>
        <end position="776"/>
    </location>
</feature>
<dbReference type="PANTHER" id="PTHR34371">
    <property type="entry name" value="OS01G0551000 PROTEIN"/>
    <property type="match status" value="1"/>
</dbReference>
<feature type="compositionally biased region" description="Polar residues" evidence="1">
    <location>
        <begin position="539"/>
        <end position="555"/>
    </location>
</feature>
<accession>A0ABP0UNE2</accession>
<feature type="region of interest" description="Disordered" evidence="1">
    <location>
        <begin position="735"/>
        <end position="800"/>
    </location>
</feature>
<gene>
    <name evidence="2" type="ORF">CSSPTR1EN2_LOCUS18024</name>
</gene>
<feature type="region of interest" description="Disordered" evidence="1">
    <location>
        <begin position="538"/>
        <end position="564"/>
    </location>
</feature>
<feature type="compositionally biased region" description="Basic and acidic residues" evidence="1">
    <location>
        <begin position="368"/>
        <end position="381"/>
    </location>
</feature>
<sequence>MGQELVMTDHNVLSESSVRLLATKQVERSNRAVPTSKSIAVKPLQKERDCTPLPHNNTMPKYTVSSRKCVSGELDFFSKPRSLRRCMSGEMTVVPPTAGNVELMGREEKKTVEKVHGSTKRTGVTMAEKLQGGRDSHAKRRPTASIAWDSLNRSRESSPQHELAAIPFKWEEAPGKPKEEAPCNAETIAEAAERAMARRILQGVERSHRREVLLQKRVAAQVAAESLCDQVEALAEIKKPQEFQTLGENTLHRSLKSSQRFYARTSSAGPQSSTFQGLRLNVEDGSHVISEVETEAHIDLVAPAAAKFLVESCISPHGTPEQNLTRIPFKWEEAPGKPKFDDAADTMPKKLQLPPRLVAPPTQNVDSISRDLRGRYRERSKSGPLLGYYPPIMSSHTSPARTRPQQQSHPVLRSSSPSKRSVSPSKIQALAKQLSFKVSKTDSATNQGSCKDEQYQQTRTPSPSKRSISPSKMQAFAMHLSRKVSGANTATQESSCEDQMWTHRNSSPLKRSISPSKIHALAKHFSHKVLNTAECNPYEDTSQQPRNLQHSTASRYHSGPLEGYLTRTKGGGYGNLSFERSSLGAPSLLINREQDYSWPAEHEKASRHWSGIIGYDSGAIESSNTSSKWLIAPSLQSISPSRIPSLAKQLTRKAMPPQEVASKGPNWPMQAKGLRHSFPTSYDSGPLETYTDKAKCGSTFSLERSSENISSEEWLDKHPQVLQDPWSPTSIFHGPNGNSHVPSNSVPSSGSDIESHTHMTTPPSITHSRSQSNTLNEPFEQCHEEHHSPTSSHPTQCDVDVSPVGSPYLGPTSADYVAQESGGRAASEGVKAIIKLCRAGSTRRKSRNQHSPEIWAPTLATYFQCVEQSATTSGQLNTQDVLSGNLPSKDNKTEDMDLEGSSPLESPEVATRLPYTMPSVMEQEMAGREQFDSSSTDYPSIVAVKLSRAISISRGENQPYNHTLTRADTIPVASAPEHNSEDGYKSPAYTATLELLSPSTELISKKKVVGKLKSITMRLASAKMDKRTQFIELMCKSLKQALHNCARQCCHSTKLQLREDNQFPSTEFSFCKIAAAEDLQTPQFLFPAQYSLPD</sequence>
<keyword evidence="3" id="KW-1185">Reference proteome</keyword>
<organism evidence="2 3">
    <name type="scientific">Sphagnum troendelagicum</name>
    <dbReference type="NCBI Taxonomy" id="128251"/>
    <lineage>
        <taxon>Eukaryota</taxon>
        <taxon>Viridiplantae</taxon>
        <taxon>Streptophyta</taxon>
        <taxon>Embryophyta</taxon>
        <taxon>Bryophyta</taxon>
        <taxon>Sphagnophytina</taxon>
        <taxon>Sphagnopsida</taxon>
        <taxon>Sphagnales</taxon>
        <taxon>Sphagnaceae</taxon>
        <taxon>Sphagnum</taxon>
    </lineage>
</organism>
<feature type="region of interest" description="Disordered" evidence="1">
    <location>
        <begin position="873"/>
        <end position="906"/>
    </location>
</feature>
<name>A0ABP0UNE2_9BRYO</name>
<dbReference type="Pfam" id="PF05097">
    <property type="entry name" value="DUF688"/>
    <property type="match status" value="1"/>
</dbReference>
<feature type="compositionally biased region" description="Polar residues" evidence="1">
    <location>
        <begin position="394"/>
        <end position="409"/>
    </location>
</feature>